<dbReference type="OrthoDB" id="5398721at2"/>
<dbReference type="Gene3D" id="1.10.238.160">
    <property type="match status" value="1"/>
</dbReference>
<protein>
    <submittedName>
        <fullName evidence="1">AlpA family phage regulatory protein</fullName>
    </submittedName>
</protein>
<dbReference type="Pfam" id="PF05930">
    <property type="entry name" value="Phage_AlpA"/>
    <property type="match status" value="1"/>
</dbReference>
<name>A0A4Y9T2D1_9BURK</name>
<reference evidence="1 2" key="1">
    <citation type="submission" date="2019-03" db="EMBL/GenBank/DDBJ databases">
        <title>Draft genome of Massilia hortus sp. nov., a novel bacterial species of the Oxalobacteraceae family.</title>
        <authorList>
            <person name="Peta V."/>
            <person name="Raths R."/>
            <person name="Bucking H."/>
        </authorList>
    </citation>
    <scope>NUCLEOTIDE SEQUENCE [LARGE SCALE GENOMIC DNA]</scope>
    <source>
        <strain evidence="1 2">ONC3</strain>
    </source>
</reference>
<gene>
    <name evidence="1" type="ORF">E4O92_06235</name>
</gene>
<dbReference type="PANTHER" id="PTHR36154:SF1">
    <property type="entry name" value="DNA-BINDING TRANSCRIPTIONAL ACTIVATOR ALPA"/>
    <property type="match status" value="1"/>
</dbReference>
<proteinExistence type="predicted"/>
<evidence type="ECO:0000313" key="2">
    <source>
        <dbReference type="Proteomes" id="UP000297258"/>
    </source>
</evidence>
<keyword evidence="2" id="KW-1185">Reference proteome</keyword>
<sequence length="54" mass="5851">MSEVCRKVGLARSTIYKLLSVGAFPTQIAIGPRAVAFLEQEIDNWMAARVEAAA</sequence>
<evidence type="ECO:0000313" key="1">
    <source>
        <dbReference type="EMBL" id="TFW33656.1"/>
    </source>
</evidence>
<comment type="caution">
    <text evidence="1">The sequence shown here is derived from an EMBL/GenBank/DDBJ whole genome shotgun (WGS) entry which is preliminary data.</text>
</comment>
<organism evidence="1 2">
    <name type="scientific">Massilia horti</name>
    <dbReference type="NCBI Taxonomy" id="2562153"/>
    <lineage>
        <taxon>Bacteria</taxon>
        <taxon>Pseudomonadati</taxon>
        <taxon>Pseudomonadota</taxon>
        <taxon>Betaproteobacteria</taxon>
        <taxon>Burkholderiales</taxon>
        <taxon>Oxalobacteraceae</taxon>
        <taxon>Telluria group</taxon>
        <taxon>Massilia</taxon>
    </lineage>
</organism>
<dbReference type="EMBL" id="SPUM01000038">
    <property type="protein sequence ID" value="TFW33656.1"/>
    <property type="molecule type" value="Genomic_DNA"/>
</dbReference>
<dbReference type="Proteomes" id="UP000297258">
    <property type="component" value="Unassembled WGS sequence"/>
</dbReference>
<dbReference type="AlphaFoldDB" id="A0A4Y9T2D1"/>
<accession>A0A4Y9T2D1</accession>
<dbReference type="InterPro" id="IPR010260">
    <property type="entry name" value="AlpA"/>
</dbReference>
<dbReference type="InterPro" id="IPR052931">
    <property type="entry name" value="Prophage_regulatory_activator"/>
</dbReference>
<dbReference type="PANTHER" id="PTHR36154">
    <property type="entry name" value="DNA-BINDING TRANSCRIPTIONAL ACTIVATOR ALPA"/>
    <property type="match status" value="1"/>
</dbReference>